<sequence length="139" mass="16146">MTWEVIGVVTGIIALAVAIQTYHRQFNIPPPVFPEQEPTAEKENLKAHFKMNQRISLKIQALLQKQIDLGFGNNLIFGTYTFIKYYEFVKSEYEDNLNDNLYNNLDTLPVNKHHIDSMVKSLQAQFQNLQLVKNHLKLL</sequence>
<keyword evidence="2" id="KW-1185">Reference proteome</keyword>
<name>A0ABW8YVG3_9FLAO</name>
<dbReference type="EMBL" id="JBELPZ010000004">
    <property type="protein sequence ID" value="MFL9843940.1"/>
    <property type="molecule type" value="Genomic_DNA"/>
</dbReference>
<organism evidence="1 2">
    <name type="scientific">Flavobacterium rhizosphaerae</name>
    <dbReference type="NCBI Taxonomy" id="3163298"/>
    <lineage>
        <taxon>Bacteria</taxon>
        <taxon>Pseudomonadati</taxon>
        <taxon>Bacteroidota</taxon>
        <taxon>Flavobacteriia</taxon>
        <taxon>Flavobacteriales</taxon>
        <taxon>Flavobacteriaceae</taxon>
        <taxon>Flavobacterium</taxon>
    </lineage>
</organism>
<gene>
    <name evidence="1" type="ORF">ABS766_05855</name>
</gene>
<comment type="caution">
    <text evidence="1">The sequence shown here is derived from an EMBL/GenBank/DDBJ whole genome shotgun (WGS) entry which is preliminary data.</text>
</comment>
<reference evidence="1 2" key="1">
    <citation type="submission" date="2024-06" db="EMBL/GenBank/DDBJ databases">
        <authorList>
            <person name="Kaempfer P."/>
            <person name="Viver T."/>
        </authorList>
    </citation>
    <scope>NUCLEOTIDE SEQUENCE [LARGE SCALE GENOMIC DNA]</scope>
    <source>
        <strain evidence="1 2">ST-119</strain>
    </source>
</reference>
<proteinExistence type="predicted"/>
<protein>
    <recommendedName>
        <fullName evidence="3">DUF4760 domain-containing protein</fullName>
    </recommendedName>
</protein>
<evidence type="ECO:0000313" key="1">
    <source>
        <dbReference type="EMBL" id="MFL9843940.1"/>
    </source>
</evidence>
<dbReference type="Proteomes" id="UP001629156">
    <property type="component" value="Unassembled WGS sequence"/>
</dbReference>
<evidence type="ECO:0008006" key="3">
    <source>
        <dbReference type="Google" id="ProtNLM"/>
    </source>
</evidence>
<evidence type="ECO:0000313" key="2">
    <source>
        <dbReference type="Proteomes" id="UP001629156"/>
    </source>
</evidence>
<accession>A0ABW8YVG3</accession>
<dbReference type="RefSeq" id="WP_408084192.1">
    <property type="nucleotide sequence ID" value="NZ_JBELPZ010000004.1"/>
</dbReference>